<sequence length="67" mass="7214">MARCALVTGKRPRDGVTAWCPPRGLCPCGHRWPRARRLRPGLRCINDTATAVPGQTRIASAATGNFA</sequence>
<name>A0A2S5DQA1_9BURK</name>
<evidence type="ECO:0000313" key="2">
    <source>
        <dbReference type="Proteomes" id="UP000238655"/>
    </source>
</evidence>
<dbReference type="Proteomes" id="UP000238655">
    <property type="component" value="Chromosome 3"/>
</dbReference>
<organism evidence="1 2">
    <name type="scientific">Burkholderia contaminans</name>
    <dbReference type="NCBI Taxonomy" id="488447"/>
    <lineage>
        <taxon>Bacteria</taxon>
        <taxon>Pseudomonadati</taxon>
        <taxon>Pseudomonadota</taxon>
        <taxon>Betaproteobacteria</taxon>
        <taxon>Burkholderiales</taxon>
        <taxon>Burkholderiaceae</taxon>
        <taxon>Burkholderia</taxon>
        <taxon>Burkholderia cepacia complex</taxon>
    </lineage>
</organism>
<evidence type="ECO:0000313" key="1">
    <source>
        <dbReference type="EMBL" id="POZ81278.1"/>
    </source>
</evidence>
<accession>A0A2S5DQA1</accession>
<gene>
    <name evidence="1" type="ORF">C3743_37385</name>
</gene>
<protein>
    <submittedName>
        <fullName evidence="1">Uncharacterized protein</fullName>
    </submittedName>
</protein>
<comment type="caution">
    <text evidence="1">The sequence shown here is derived from an EMBL/GenBank/DDBJ whole genome shotgun (WGS) entry which is preliminary data.</text>
</comment>
<dbReference type="EMBL" id="PQVP01000003">
    <property type="protein sequence ID" value="POZ81278.1"/>
    <property type="molecule type" value="Genomic_DNA"/>
</dbReference>
<dbReference type="AlphaFoldDB" id="A0A2S5DQA1"/>
<proteinExistence type="predicted"/>
<reference evidence="1 2" key="1">
    <citation type="submission" date="2018-01" db="EMBL/GenBank/DDBJ databases">
        <title>Successful Treatment of Persistent Burkholderia cepacia Bacteremia with Ceftazidime-Avibactam.</title>
        <authorList>
            <person name="Tamma P."/>
            <person name="Fan Y."/>
            <person name="Bergman Y."/>
            <person name="Sick-Samuels A."/>
            <person name="Hsu A."/>
            <person name="Timp W."/>
            <person name="Simner P."/>
        </authorList>
    </citation>
    <scope>NUCLEOTIDE SEQUENCE [LARGE SCALE GENOMIC DNA]</scope>
    <source>
        <strain evidence="1 2">170816</strain>
    </source>
</reference>